<dbReference type="EMBL" id="LAZR01002931">
    <property type="protein sequence ID" value="KKN23878.1"/>
    <property type="molecule type" value="Genomic_DNA"/>
</dbReference>
<protein>
    <submittedName>
        <fullName evidence="1">Uncharacterized protein</fullName>
    </submittedName>
</protein>
<sequence>MVKEGLLNFVKKMEKVLKEKEPKYENNWENIPIGELRTKMNEQIKNISTILMSGVTWDKKKVKRSLVHIANYCYFMHNKI</sequence>
<accession>A0A0F9S3H3</accession>
<organism evidence="1">
    <name type="scientific">marine sediment metagenome</name>
    <dbReference type="NCBI Taxonomy" id="412755"/>
    <lineage>
        <taxon>unclassified sequences</taxon>
        <taxon>metagenomes</taxon>
        <taxon>ecological metagenomes</taxon>
    </lineage>
</organism>
<dbReference type="AlphaFoldDB" id="A0A0F9S3H3"/>
<name>A0A0F9S3H3_9ZZZZ</name>
<gene>
    <name evidence="1" type="ORF">LCGC14_0900500</name>
</gene>
<comment type="caution">
    <text evidence="1">The sequence shown here is derived from an EMBL/GenBank/DDBJ whole genome shotgun (WGS) entry which is preliminary data.</text>
</comment>
<evidence type="ECO:0000313" key="1">
    <source>
        <dbReference type="EMBL" id="KKN23878.1"/>
    </source>
</evidence>
<reference evidence="1" key="1">
    <citation type="journal article" date="2015" name="Nature">
        <title>Complex archaea that bridge the gap between prokaryotes and eukaryotes.</title>
        <authorList>
            <person name="Spang A."/>
            <person name="Saw J.H."/>
            <person name="Jorgensen S.L."/>
            <person name="Zaremba-Niedzwiedzka K."/>
            <person name="Martijn J."/>
            <person name="Lind A.E."/>
            <person name="van Eijk R."/>
            <person name="Schleper C."/>
            <person name="Guy L."/>
            <person name="Ettema T.J."/>
        </authorList>
    </citation>
    <scope>NUCLEOTIDE SEQUENCE</scope>
</reference>
<proteinExistence type="predicted"/>